<gene>
    <name evidence="1" type="ORF">NPIL_393841</name>
</gene>
<name>A0A8X6QLB7_NEPPI</name>
<organism evidence="1 2">
    <name type="scientific">Nephila pilipes</name>
    <name type="common">Giant wood spider</name>
    <name type="synonym">Nephila maculata</name>
    <dbReference type="NCBI Taxonomy" id="299642"/>
    <lineage>
        <taxon>Eukaryota</taxon>
        <taxon>Metazoa</taxon>
        <taxon>Ecdysozoa</taxon>
        <taxon>Arthropoda</taxon>
        <taxon>Chelicerata</taxon>
        <taxon>Arachnida</taxon>
        <taxon>Araneae</taxon>
        <taxon>Araneomorphae</taxon>
        <taxon>Entelegynae</taxon>
        <taxon>Araneoidea</taxon>
        <taxon>Nephilidae</taxon>
        <taxon>Nephila</taxon>
    </lineage>
</organism>
<evidence type="ECO:0000313" key="1">
    <source>
        <dbReference type="EMBL" id="GFU25094.1"/>
    </source>
</evidence>
<comment type="caution">
    <text evidence="1">The sequence shown here is derived from an EMBL/GenBank/DDBJ whole genome shotgun (WGS) entry which is preliminary data.</text>
</comment>
<keyword evidence="2" id="KW-1185">Reference proteome</keyword>
<dbReference type="AlphaFoldDB" id="A0A8X6QLB7"/>
<reference evidence="1" key="1">
    <citation type="submission" date="2020-08" db="EMBL/GenBank/DDBJ databases">
        <title>Multicomponent nature underlies the extraordinary mechanical properties of spider dragline silk.</title>
        <authorList>
            <person name="Kono N."/>
            <person name="Nakamura H."/>
            <person name="Mori M."/>
            <person name="Yoshida Y."/>
            <person name="Ohtoshi R."/>
            <person name="Malay A.D."/>
            <person name="Moran D.A.P."/>
            <person name="Tomita M."/>
            <person name="Numata K."/>
            <person name="Arakawa K."/>
        </authorList>
    </citation>
    <scope>NUCLEOTIDE SEQUENCE</scope>
</reference>
<dbReference type="Proteomes" id="UP000887013">
    <property type="component" value="Unassembled WGS sequence"/>
</dbReference>
<sequence>MNHLLIDSIEMSKSHFTVTSVEEALLTGMKSAEWQNDENYDGPFFNDPSSENRIIPGIVVLYSENVMRSCFLRRTMARHH</sequence>
<dbReference type="EMBL" id="BMAW01081561">
    <property type="protein sequence ID" value="GFU25094.1"/>
    <property type="molecule type" value="Genomic_DNA"/>
</dbReference>
<evidence type="ECO:0000313" key="2">
    <source>
        <dbReference type="Proteomes" id="UP000887013"/>
    </source>
</evidence>
<proteinExistence type="predicted"/>
<accession>A0A8X6QLB7</accession>
<protein>
    <submittedName>
        <fullName evidence="1">Uncharacterized protein</fullName>
    </submittedName>
</protein>